<evidence type="ECO:0000313" key="1">
    <source>
        <dbReference type="EMBL" id="PGH59452.1"/>
    </source>
</evidence>
<sequence length="714" mass="79885">MDDDEFRGIVDAAIRDAVSFVDGEISSERTKALEYYNGKPFGDEEEGRSKVVITEVSDTIESMMPSLLRVFCAPERTVEFIPQGPEDVATAEQASDYCNYVFNRDNGGFSILNTWIKDGLLSKTGIVKFWWDETEKVETSDYTGLDDQTLMALMLDVDGDEATAITAHRSYQEEAPEQPPSMEGQGVAMTAASGQPQMVTLHDVTVERRTKCGRIKIVPVPPEEFLIDRNARDEENAVLVSHRREMPVGELISMGFTWDDLEGLSTGGQATDLQTNQEVVARRTETDVNRTASLDPAQRPVMVYETWMRIDRDGDGIPELRRLIVAGPGCKILRDEPTDHVPFACWCPVPMPHTFFGRSVADLTMDIQRMKSVIMRQTLDNLVLANHPRMAVVEGQVNMDDVLNAEMGAIYRMKTAGAVQPLAVPFTAAQSFPVLDYLDTVKESRTGLSRASMGLNPDSLQSTTKAAVSATISAAQGKVEMLARLFAEQGLKKLFRGMLRLICKHQDRERMIRLRNQWVPIDPRHWNAEMDCIVNVGLGNGREEEKLQALMMVKQTQEGIIQQYGPSNPMVSLPQYKATLSAILEIAGYRDSGKFFLDPPANMPQQPPAPDPKIVEAQTKAQIAMQQAQASAALEQQKAQQSVELERSRLENEMAMQRYRVDQEMMLKREQFQAELRLRQSQMIAEAQLAQQEQMLDAHTKTNMQPVQMGGEVG</sequence>
<protein>
    <recommendedName>
        <fullName evidence="3">Portal protein</fullName>
    </recommendedName>
</protein>
<dbReference type="InterPro" id="IPR056909">
    <property type="entry name" value="SU10_portal"/>
</dbReference>
<accession>A0A2B8BPV3</accession>
<comment type="caution">
    <text evidence="1">The sequence shown here is derived from an EMBL/GenBank/DDBJ whole genome shotgun (WGS) entry which is preliminary data.</text>
</comment>
<dbReference type="EMBL" id="PDKW01000033">
    <property type="protein sequence ID" value="PGH59452.1"/>
    <property type="molecule type" value="Genomic_DNA"/>
</dbReference>
<proteinExistence type="predicted"/>
<gene>
    <name evidence="1" type="ORF">CRT60_00270</name>
</gene>
<organism evidence="1 2">
    <name type="scientific">Azospirillum palustre</name>
    <dbReference type="NCBI Taxonomy" id="2044885"/>
    <lineage>
        <taxon>Bacteria</taxon>
        <taxon>Pseudomonadati</taxon>
        <taxon>Pseudomonadota</taxon>
        <taxon>Alphaproteobacteria</taxon>
        <taxon>Rhodospirillales</taxon>
        <taxon>Azospirillaceae</taxon>
        <taxon>Azospirillum</taxon>
    </lineage>
</organism>
<keyword evidence="2" id="KW-1185">Reference proteome</keyword>
<evidence type="ECO:0008006" key="3">
    <source>
        <dbReference type="Google" id="ProtNLM"/>
    </source>
</evidence>
<name>A0A2B8BPV3_9PROT</name>
<evidence type="ECO:0000313" key="2">
    <source>
        <dbReference type="Proteomes" id="UP000225379"/>
    </source>
</evidence>
<reference evidence="2" key="1">
    <citation type="submission" date="2017-10" db="EMBL/GenBank/DDBJ databases">
        <authorList>
            <person name="Kravchenko I.K."/>
            <person name="Grouzdev D.S."/>
        </authorList>
    </citation>
    <scope>NUCLEOTIDE SEQUENCE [LARGE SCALE GENOMIC DNA]</scope>
    <source>
        <strain evidence="2">B2</strain>
    </source>
</reference>
<dbReference type="AlphaFoldDB" id="A0A2B8BPV3"/>
<dbReference type="Pfam" id="PF23899">
    <property type="entry name" value="SU10_portal"/>
    <property type="match status" value="1"/>
</dbReference>
<dbReference type="Proteomes" id="UP000225379">
    <property type="component" value="Unassembled WGS sequence"/>
</dbReference>